<dbReference type="AlphaFoldDB" id="A0ABD2A8I2"/>
<dbReference type="Proteomes" id="UP001607302">
    <property type="component" value="Unassembled WGS sequence"/>
</dbReference>
<evidence type="ECO:0000313" key="1">
    <source>
        <dbReference type="EMBL" id="KAL2716911.1"/>
    </source>
</evidence>
<proteinExistence type="predicted"/>
<sequence length="79" mass="9337">MKYVRHSQTGHRVKAAASRNQSVDTSTRLLSYLNCALYVRRKKNDYNCNENWNIRHMNSIRDVIELCRLFCSADLYINP</sequence>
<reference evidence="1 2" key="1">
    <citation type="journal article" date="2024" name="Ann. Entomol. Soc. Am.">
        <title>Genomic analyses of the southern and eastern yellowjacket wasps (Hymenoptera: Vespidae) reveal evolutionary signatures of social life.</title>
        <authorList>
            <person name="Catto M.A."/>
            <person name="Caine P.B."/>
            <person name="Orr S.E."/>
            <person name="Hunt B.G."/>
            <person name="Goodisman M.A.D."/>
        </authorList>
    </citation>
    <scope>NUCLEOTIDE SEQUENCE [LARGE SCALE GENOMIC DNA]</scope>
    <source>
        <strain evidence="1">233</strain>
        <tissue evidence="1">Head and thorax</tissue>
    </source>
</reference>
<gene>
    <name evidence="1" type="ORF">V1478_012611</name>
</gene>
<accession>A0ABD2A8I2</accession>
<organism evidence="1 2">
    <name type="scientific">Vespula squamosa</name>
    <name type="common">Southern yellow jacket</name>
    <name type="synonym">Wasp</name>
    <dbReference type="NCBI Taxonomy" id="30214"/>
    <lineage>
        <taxon>Eukaryota</taxon>
        <taxon>Metazoa</taxon>
        <taxon>Ecdysozoa</taxon>
        <taxon>Arthropoda</taxon>
        <taxon>Hexapoda</taxon>
        <taxon>Insecta</taxon>
        <taxon>Pterygota</taxon>
        <taxon>Neoptera</taxon>
        <taxon>Endopterygota</taxon>
        <taxon>Hymenoptera</taxon>
        <taxon>Apocrita</taxon>
        <taxon>Aculeata</taxon>
        <taxon>Vespoidea</taxon>
        <taxon>Vespidae</taxon>
        <taxon>Vespinae</taxon>
        <taxon>Vespula</taxon>
    </lineage>
</organism>
<keyword evidence="2" id="KW-1185">Reference proteome</keyword>
<comment type="caution">
    <text evidence="1">The sequence shown here is derived from an EMBL/GenBank/DDBJ whole genome shotgun (WGS) entry which is preliminary data.</text>
</comment>
<protein>
    <submittedName>
        <fullName evidence="1">Uncharacterized protein</fullName>
    </submittedName>
</protein>
<evidence type="ECO:0000313" key="2">
    <source>
        <dbReference type="Proteomes" id="UP001607302"/>
    </source>
</evidence>
<dbReference type="EMBL" id="JAUDFV010000153">
    <property type="protein sequence ID" value="KAL2716911.1"/>
    <property type="molecule type" value="Genomic_DNA"/>
</dbReference>
<name>A0ABD2A8I2_VESSQ</name>